<evidence type="ECO:0008006" key="3">
    <source>
        <dbReference type="Google" id="ProtNLM"/>
    </source>
</evidence>
<comment type="caution">
    <text evidence="1">The sequence shown here is derived from an EMBL/GenBank/DDBJ whole genome shotgun (WGS) entry which is preliminary data.</text>
</comment>
<sequence>MKEQLYSIPVNDAFAADCECPVCQMYHKLETDSVEYTMGPSYMEDDTRALTDAKGFCGKHIKMVYDQDNRLGMAWVMKTHFDKTINDIKKVIPSGPAKLIKKGISDSPLIKYIDNLDNSCFVCDRINNFFDQYVDTIFFLWKKDDEFKEKFKSAKGFCTPHYSLLLKKAAAHLKGDDLESFVGIINDMYITNMERVRDDLAWFINKFDYKYQNEPWYNAKDSVIRSLVKTNGVILDE</sequence>
<protein>
    <recommendedName>
        <fullName evidence="3">ABC transporter substrate-binding protein</fullName>
    </recommendedName>
</protein>
<dbReference type="GeneID" id="98917928"/>
<dbReference type="STRING" id="45851.BHV86_08685"/>
<evidence type="ECO:0000313" key="2">
    <source>
        <dbReference type="Proteomes" id="UP000006238"/>
    </source>
</evidence>
<evidence type="ECO:0000313" key="1">
    <source>
        <dbReference type="EMBL" id="EFF67903.1"/>
    </source>
</evidence>
<dbReference type="Pfam" id="PF19538">
    <property type="entry name" value="DUF6062"/>
    <property type="match status" value="1"/>
</dbReference>
<reference evidence="1 2" key="1">
    <citation type="submission" date="2010-02" db="EMBL/GenBank/DDBJ databases">
        <authorList>
            <person name="Weinstock G."/>
            <person name="Sodergren E."/>
            <person name="Clifton S."/>
            <person name="Fulton L."/>
            <person name="Fulton B."/>
            <person name="Courtney L."/>
            <person name="Fronick C."/>
            <person name="Harrison M."/>
            <person name="Strong C."/>
            <person name="Farmer C."/>
            <person name="Delahaunty K."/>
            <person name="Markovic C."/>
            <person name="Hall O."/>
            <person name="Minx P."/>
            <person name="Tomlinson C."/>
            <person name="Mitreva M."/>
            <person name="Nelson J."/>
            <person name="Hou S."/>
            <person name="Wollam A."/>
            <person name="Pepin K.H."/>
            <person name="Johnson M."/>
            <person name="Bhonagiri V."/>
            <person name="Zhang X."/>
            <person name="Suruliraj S."/>
            <person name="Warren W."/>
            <person name="Chinwalla A."/>
            <person name="Mardis E.R."/>
            <person name="Wilson R.K."/>
        </authorList>
    </citation>
    <scope>NUCLEOTIDE SEQUENCE [LARGE SCALE GENOMIC DNA]</scope>
    <source>
        <strain evidence="1 2">DSM 2876</strain>
    </source>
</reference>
<dbReference type="HOGENOM" id="CLU_1080905_0_0_9"/>
<dbReference type="AlphaFoldDB" id="D4S1G4"/>
<dbReference type="InterPro" id="IPR045706">
    <property type="entry name" value="DUF6062"/>
</dbReference>
<organism evidence="1 2">
    <name type="scientific">Eshraghiella crossota DSM 2876</name>
    <dbReference type="NCBI Taxonomy" id="511680"/>
    <lineage>
        <taxon>Bacteria</taxon>
        <taxon>Bacillati</taxon>
        <taxon>Bacillota</taxon>
        <taxon>Clostridia</taxon>
        <taxon>Lachnospirales</taxon>
        <taxon>Lachnospiraceae</taxon>
        <taxon>Eshraghiella</taxon>
    </lineage>
</organism>
<accession>D4S1G4</accession>
<name>D4S1G4_9FIRM</name>
<gene>
    <name evidence="1" type="ORF">BUTYVIB_01934</name>
</gene>
<dbReference type="RefSeq" id="WP_005603814.1">
    <property type="nucleotide sequence ID" value="NZ_GG663524.1"/>
</dbReference>
<dbReference type="EMBL" id="ABWN01000034">
    <property type="protein sequence ID" value="EFF67903.1"/>
    <property type="molecule type" value="Genomic_DNA"/>
</dbReference>
<proteinExistence type="predicted"/>
<dbReference type="eggNOG" id="ENOG502ZBX8">
    <property type="taxonomic scope" value="Bacteria"/>
</dbReference>
<dbReference type="Proteomes" id="UP000006238">
    <property type="component" value="Unassembled WGS sequence"/>
</dbReference>
<keyword evidence="2" id="KW-1185">Reference proteome</keyword>